<keyword evidence="3" id="KW-1185">Reference proteome</keyword>
<accession>A0A8R7VHM0</accession>
<organism evidence="2 3">
    <name type="scientific">Triticum urartu</name>
    <name type="common">Red wild einkorn</name>
    <name type="synonym">Crithodium urartu</name>
    <dbReference type="NCBI Taxonomy" id="4572"/>
    <lineage>
        <taxon>Eukaryota</taxon>
        <taxon>Viridiplantae</taxon>
        <taxon>Streptophyta</taxon>
        <taxon>Embryophyta</taxon>
        <taxon>Tracheophyta</taxon>
        <taxon>Spermatophyta</taxon>
        <taxon>Magnoliopsida</taxon>
        <taxon>Liliopsida</taxon>
        <taxon>Poales</taxon>
        <taxon>Poaceae</taxon>
        <taxon>BOP clade</taxon>
        <taxon>Pooideae</taxon>
        <taxon>Triticodae</taxon>
        <taxon>Triticeae</taxon>
        <taxon>Triticinae</taxon>
        <taxon>Triticum</taxon>
    </lineage>
</organism>
<dbReference type="Proteomes" id="UP000015106">
    <property type="component" value="Unassembled WGS sequence"/>
</dbReference>
<feature type="compositionally biased region" description="Basic residues" evidence="1">
    <location>
        <begin position="59"/>
        <end position="69"/>
    </location>
</feature>
<feature type="compositionally biased region" description="Basic and acidic residues" evidence="1">
    <location>
        <begin position="152"/>
        <end position="165"/>
    </location>
</feature>
<proteinExistence type="predicted"/>
<feature type="region of interest" description="Disordered" evidence="1">
    <location>
        <begin position="59"/>
        <end position="86"/>
    </location>
</feature>
<name>A0A8R7VHM0_TRIUA</name>
<evidence type="ECO:0000256" key="1">
    <source>
        <dbReference type="SAM" id="MobiDB-lite"/>
    </source>
</evidence>
<dbReference type="EnsemblPlants" id="TuG1812S0002096800.01.T01">
    <property type="protein sequence ID" value="TuG1812S0002096800.01.T01.s_cds33605"/>
    <property type="gene ID" value="TuG1812S0002096800.01"/>
</dbReference>
<reference evidence="3" key="1">
    <citation type="journal article" date="2013" name="Nature">
        <title>Draft genome of the wheat A-genome progenitor Triticum urartu.</title>
        <authorList>
            <person name="Ling H.Q."/>
            <person name="Zhao S."/>
            <person name="Liu D."/>
            <person name="Wang J."/>
            <person name="Sun H."/>
            <person name="Zhang C."/>
            <person name="Fan H."/>
            <person name="Li D."/>
            <person name="Dong L."/>
            <person name="Tao Y."/>
            <person name="Gao C."/>
            <person name="Wu H."/>
            <person name="Li Y."/>
            <person name="Cui Y."/>
            <person name="Guo X."/>
            <person name="Zheng S."/>
            <person name="Wang B."/>
            <person name="Yu K."/>
            <person name="Liang Q."/>
            <person name="Yang W."/>
            <person name="Lou X."/>
            <person name="Chen J."/>
            <person name="Feng M."/>
            <person name="Jian J."/>
            <person name="Zhang X."/>
            <person name="Luo G."/>
            <person name="Jiang Y."/>
            <person name="Liu J."/>
            <person name="Wang Z."/>
            <person name="Sha Y."/>
            <person name="Zhang B."/>
            <person name="Wu H."/>
            <person name="Tang D."/>
            <person name="Shen Q."/>
            <person name="Xue P."/>
            <person name="Zou S."/>
            <person name="Wang X."/>
            <person name="Liu X."/>
            <person name="Wang F."/>
            <person name="Yang Y."/>
            <person name="An X."/>
            <person name="Dong Z."/>
            <person name="Zhang K."/>
            <person name="Zhang X."/>
            <person name="Luo M.C."/>
            <person name="Dvorak J."/>
            <person name="Tong Y."/>
            <person name="Wang J."/>
            <person name="Yang H."/>
            <person name="Li Z."/>
            <person name="Wang D."/>
            <person name="Zhang A."/>
            <person name="Wang J."/>
        </authorList>
    </citation>
    <scope>NUCLEOTIDE SEQUENCE</scope>
    <source>
        <strain evidence="3">cv. G1812</strain>
    </source>
</reference>
<evidence type="ECO:0000313" key="2">
    <source>
        <dbReference type="EnsemblPlants" id="TuG1812S0002096800.01.T01.s_cds33605"/>
    </source>
</evidence>
<sequence length="180" mass="20354">MDAVRAVARPPGEASRAAALRSPQVLLLLLPPLRQQAVPGGPVQRQELHREQVHVRRAVRQRRGGRRPRVRDLHLRRAAQQGLPPPRLRMRCALGWEPRRRLRPHGPQSGDHVTHIAAVRAKVLLLPHPFRRAQDQPDAVRRHGRPAQVQHDGTDPDHRHTEEPGRGHLLLLRAAGGQHH</sequence>
<feature type="region of interest" description="Disordered" evidence="1">
    <location>
        <begin position="131"/>
        <end position="165"/>
    </location>
</feature>
<dbReference type="Gramene" id="TuG1812S0002096800.01.T01">
    <property type="protein sequence ID" value="TuG1812S0002096800.01.T01.s_cds33605"/>
    <property type="gene ID" value="TuG1812S0002096800.01"/>
</dbReference>
<evidence type="ECO:0000313" key="3">
    <source>
        <dbReference type="Proteomes" id="UP000015106"/>
    </source>
</evidence>
<dbReference type="AlphaFoldDB" id="A0A8R7VHM0"/>
<protein>
    <submittedName>
        <fullName evidence="2">Uncharacterized protein</fullName>
    </submittedName>
</protein>
<reference evidence="2" key="2">
    <citation type="submission" date="2022-06" db="UniProtKB">
        <authorList>
            <consortium name="EnsemblPlants"/>
        </authorList>
    </citation>
    <scope>IDENTIFICATION</scope>
</reference>
<feature type="compositionally biased region" description="Basic and acidic residues" evidence="1">
    <location>
        <begin position="132"/>
        <end position="141"/>
    </location>
</feature>